<gene>
    <name evidence="21" type="ORF">BS47DRAFT_1287934</name>
</gene>
<dbReference type="InterPro" id="IPR013083">
    <property type="entry name" value="Znf_RING/FYVE/PHD"/>
</dbReference>
<keyword evidence="15" id="KW-1133">Transmembrane helix</keyword>
<evidence type="ECO:0000259" key="20">
    <source>
        <dbReference type="PROSITE" id="PS50089"/>
    </source>
</evidence>
<evidence type="ECO:0000313" key="22">
    <source>
        <dbReference type="Proteomes" id="UP000886523"/>
    </source>
</evidence>
<keyword evidence="7" id="KW-0962">Peroxisome biogenesis</keyword>
<evidence type="ECO:0000256" key="3">
    <source>
        <dbReference type="ARBA" id="ARBA00004906"/>
    </source>
</evidence>
<evidence type="ECO:0000256" key="4">
    <source>
        <dbReference type="ARBA" id="ARBA00008704"/>
    </source>
</evidence>
<protein>
    <recommendedName>
        <fullName evidence="5">RING-type E3 ubiquitin transferase</fullName>
        <ecNumber evidence="5">2.3.2.27</ecNumber>
    </recommendedName>
    <alternativeName>
        <fullName evidence="18">Peroxin-10</fullName>
    </alternativeName>
</protein>
<dbReference type="InterPro" id="IPR025654">
    <property type="entry name" value="PEX2/10"/>
</dbReference>
<evidence type="ECO:0000256" key="1">
    <source>
        <dbReference type="ARBA" id="ARBA00000900"/>
    </source>
</evidence>
<dbReference type="PROSITE" id="PS50089">
    <property type="entry name" value="ZF_RING_2"/>
    <property type="match status" value="1"/>
</dbReference>
<comment type="pathway">
    <text evidence="3">Protein modification; protein ubiquitination.</text>
</comment>
<evidence type="ECO:0000256" key="10">
    <source>
        <dbReference type="ARBA" id="ARBA00022723"/>
    </source>
</evidence>
<keyword evidence="14" id="KW-0653">Protein transport</keyword>
<keyword evidence="11 19" id="KW-0863">Zinc-finger</keyword>
<dbReference type="InterPro" id="IPR006845">
    <property type="entry name" value="Pex_N"/>
</dbReference>
<dbReference type="Pfam" id="PF13920">
    <property type="entry name" value="zf-C3HC4_3"/>
    <property type="match status" value="1"/>
</dbReference>
<dbReference type="GO" id="GO:0016567">
    <property type="term" value="P:protein ubiquitination"/>
    <property type="evidence" value="ECO:0007669"/>
    <property type="project" value="UniProtKB-ARBA"/>
</dbReference>
<dbReference type="SMART" id="SM00184">
    <property type="entry name" value="RING"/>
    <property type="match status" value="1"/>
</dbReference>
<evidence type="ECO:0000256" key="7">
    <source>
        <dbReference type="ARBA" id="ARBA00022593"/>
    </source>
</evidence>
<keyword evidence="16" id="KW-0472">Membrane</keyword>
<dbReference type="PANTHER" id="PTHR23350">
    <property type="entry name" value="PEROXISOME ASSEMBLY PROTEIN 10"/>
    <property type="match status" value="1"/>
</dbReference>
<dbReference type="EC" id="2.3.2.27" evidence="5"/>
<evidence type="ECO:0000256" key="16">
    <source>
        <dbReference type="ARBA" id="ARBA00023136"/>
    </source>
</evidence>
<keyword evidence="8" id="KW-0808">Transferase</keyword>
<reference evidence="21" key="1">
    <citation type="journal article" date="2020" name="Nat. Commun.">
        <title>Large-scale genome sequencing of mycorrhizal fungi provides insights into the early evolution of symbiotic traits.</title>
        <authorList>
            <person name="Miyauchi S."/>
            <person name="Kiss E."/>
            <person name="Kuo A."/>
            <person name="Drula E."/>
            <person name="Kohler A."/>
            <person name="Sanchez-Garcia M."/>
            <person name="Morin E."/>
            <person name="Andreopoulos B."/>
            <person name="Barry K.W."/>
            <person name="Bonito G."/>
            <person name="Buee M."/>
            <person name="Carver A."/>
            <person name="Chen C."/>
            <person name="Cichocki N."/>
            <person name="Clum A."/>
            <person name="Culley D."/>
            <person name="Crous P.W."/>
            <person name="Fauchery L."/>
            <person name="Girlanda M."/>
            <person name="Hayes R.D."/>
            <person name="Keri Z."/>
            <person name="LaButti K."/>
            <person name="Lipzen A."/>
            <person name="Lombard V."/>
            <person name="Magnuson J."/>
            <person name="Maillard F."/>
            <person name="Murat C."/>
            <person name="Nolan M."/>
            <person name="Ohm R.A."/>
            <person name="Pangilinan J."/>
            <person name="Pereira M.F."/>
            <person name="Perotto S."/>
            <person name="Peter M."/>
            <person name="Pfister S."/>
            <person name="Riley R."/>
            <person name="Sitrit Y."/>
            <person name="Stielow J.B."/>
            <person name="Szollosi G."/>
            <person name="Zifcakova L."/>
            <person name="Stursova M."/>
            <person name="Spatafora J.W."/>
            <person name="Tedersoo L."/>
            <person name="Vaario L.M."/>
            <person name="Yamada A."/>
            <person name="Yan M."/>
            <person name="Wang P."/>
            <person name="Xu J."/>
            <person name="Bruns T."/>
            <person name="Baldrian P."/>
            <person name="Vilgalys R."/>
            <person name="Dunand C."/>
            <person name="Henrissat B."/>
            <person name="Grigoriev I.V."/>
            <person name="Hibbett D."/>
            <person name="Nagy L.G."/>
            <person name="Martin F.M."/>
        </authorList>
    </citation>
    <scope>NUCLEOTIDE SEQUENCE</scope>
    <source>
        <strain evidence="21">UP504</strain>
    </source>
</reference>
<evidence type="ECO:0000313" key="21">
    <source>
        <dbReference type="EMBL" id="KAF9519782.1"/>
    </source>
</evidence>
<evidence type="ECO:0000256" key="15">
    <source>
        <dbReference type="ARBA" id="ARBA00022989"/>
    </source>
</evidence>
<keyword evidence="17" id="KW-0576">Peroxisome</keyword>
<evidence type="ECO:0000256" key="9">
    <source>
        <dbReference type="ARBA" id="ARBA00022692"/>
    </source>
</evidence>
<evidence type="ECO:0000256" key="12">
    <source>
        <dbReference type="ARBA" id="ARBA00022786"/>
    </source>
</evidence>
<dbReference type="CDD" id="cd16527">
    <property type="entry name" value="RING-HC_PEX10"/>
    <property type="match status" value="1"/>
</dbReference>
<keyword evidence="12" id="KW-0833">Ubl conjugation pathway</keyword>
<comment type="similarity">
    <text evidence="4">Belongs to the pex2/pex10/pex12 family.</text>
</comment>
<organism evidence="21 22">
    <name type="scientific">Hydnum rufescens UP504</name>
    <dbReference type="NCBI Taxonomy" id="1448309"/>
    <lineage>
        <taxon>Eukaryota</taxon>
        <taxon>Fungi</taxon>
        <taxon>Dikarya</taxon>
        <taxon>Basidiomycota</taxon>
        <taxon>Agaricomycotina</taxon>
        <taxon>Agaricomycetes</taxon>
        <taxon>Cantharellales</taxon>
        <taxon>Hydnaceae</taxon>
        <taxon>Hydnum</taxon>
    </lineage>
</organism>
<keyword evidence="10" id="KW-0479">Metal-binding</keyword>
<dbReference type="GO" id="GO:0005778">
    <property type="term" value="C:peroxisomal membrane"/>
    <property type="evidence" value="ECO:0007669"/>
    <property type="project" value="UniProtKB-SubCell"/>
</dbReference>
<dbReference type="Pfam" id="PF04757">
    <property type="entry name" value="Pex2_Pex12"/>
    <property type="match status" value="1"/>
</dbReference>
<proteinExistence type="inferred from homology"/>
<name>A0A9P6B968_9AGAM</name>
<comment type="subcellular location">
    <subcellularLocation>
        <location evidence="2">Peroxisome membrane</location>
        <topology evidence="2">Multi-pass membrane protein</topology>
    </subcellularLocation>
</comment>
<evidence type="ECO:0000256" key="8">
    <source>
        <dbReference type="ARBA" id="ARBA00022679"/>
    </source>
</evidence>
<feature type="domain" description="RING-type" evidence="20">
    <location>
        <begin position="275"/>
        <end position="313"/>
    </location>
</feature>
<evidence type="ECO:0000256" key="5">
    <source>
        <dbReference type="ARBA" id="ARBA00012483"/>
    </source>
</evidence>
<evidence type="ECO:0000256" key="6">
    <source>
        <dbReference type="ARBA" id="ARBA00022448"/>
    </source>
</evidence>
<dbReference type="Gene3D" id="3.30.40.10">
    <property type="entry name" value="Zinc/RING finger domain, C3HC4 (zinc finger)"/>
    <property type="match status" value="1"/>
</dbReference>
<accession>A0A9P6B968</accession>
<keyword evidence="13" id="KW-0862">Zinc</keyword>
<dbReference type="GO" id="GO:0061630">
    <property type="term" value="F:ubiquitin protein ligase activity"/>
    <property type="evidence" value="ECO:0007669"/>
    <property type="project" value="UniProtKB-EC"/>
</dbReference>
<keyword evidence="6" id="KW-0813">Transport</keyword>
<dbReference type="Proteomes" id="UP000886523">
    <property type="component" value="Unassembled WGS sequence"/>
</dbReference>
<dbReference type="AlphaFoldDB" id="A0A9P6B968"/>
<dbReference type="InterPro" id="IPR017907">
    <property type="entry name" value="Znf_RING_CS"/>
</dbReference>
<evidence type="ECO:0000256" key="14">
    <source>
        <dbReference type="ARBA" id="ARBA00022927"/>
    </source>
</evidence>
<comment type="caution">
    <text evidence="21">The sequence shown here is derived from an EMBL/GenBank/DDBJ whole genome shotgun (WGS) entry which is preliminary data.</text>
</comment>
<evidence type="ECO:0000256" key="17">
    <source>
        <dbReference type="ARBA" id="ARBA00023140"/>
    </source>
</evidence>
<evidence type="ECO:0000256" key="18">
    <source>
        <dbReference type="ARBA" id="ARBA00041230"/>
    </source>
</evidence>
<dbReference type="PANTHER" id="PTHR23350:SF0">
    <property type="entry name" value="PEROXISOME BIOGENESIS FACTOR 10"/>
    <property type="match status" value="1"/>
</dbReference>
<dbReference type="GO" id="GO:0008270">
    <property type="term" value="F:zinc ion binding"/>
    <property type="evidence" value="ECO:0007669"/>
    <property type="project" value="UniProtKB-KW"/>
</dbReference>
<dbReference type="SUPFAM" id="SSF57850">
    <property type="entry name" value="RING/U-box"/>
    <property type="match status" value="1"/>
</dbReference>
<comment type="catalytic activity">
    <reaction evidence="1">
        <text>S-ubiquitinyl-[E2 ubiquitin-conjugating enzyme]-L-cysteine + [acceptor protein]-L-lysine = [E2 ubiquitin-conjugating enzyme]-L-cysteine + N(6)-ubiquitinyl-[acceptor protein]-L-lysine.</text>
        <dbReference type="EC" id="2.3.2.27"/>
    </reaction>
</comment>
<keyword evidence="22" id="KW-1185">Reference proteome</keyword>
<dbReference type="PROSITE" id="PS00518">
    <property type="entry name" value="ZF_RING_1"/>
    <property type="match status" value="1"/>
</dbReference>
<evidence type="ECO:0000256" key="19">
    <source>
        <dbReference type="PROSITE-ProRule" id="PRU00175"/>
    </source>
</evidence>
<dbReference type="EMBL" id="MU128915">
    <property type="protein sequence ID" value="KAF9519782.1"/>
    <property type="molecule type" value="Genomic_DNA"/>
</dbReference>
<dbReference type="OrthoDB" id="6270329at2759"/>
<evidence type="ECO:0000256" key="2">
    <source>
        <dbReference type="ARBA" id="ARBA00004585"/>
    </source>
</evidence>
<evidence type="ECO:0000256" key="11">
    <source>
        <dbReference type="ARBA" id="ARBA00022771"/>
    </source>
</evidence>
<keyword evidence="9" id="KW-0812">Transmembrane</keyword>
<sequence length="327" mass="37038">MSIPPIPRATQPQIIRAHQKDLFSVFRLREETENVLRSWLGTRWLTRWDKEVEFLSKVVYYGFTTLRGIQTLGEEYVDISTISMIDRRPPSFKLRAGLVLLLTLPSYLLSRLTRHMSQPNGYISNTLNALPNIFEALTEINLALFYLTGRYYSLTNRVLRIRHMSAVAPDPNSRPPSYSFLGILLSTRLLYRLITLLSPFLPSLSTLIPRSNTQSDEDVALSKATYIDQSAISSLVPSVISPSSEPSEDEKDAWGDRTILDVESLPPPVRAGRKCALCLEERTASSVTECGHVFCWTCVVGWGREKAECPLCRQSLDLTRILPLYNL</sequence>
<evidence type="ECO:0000256" key="13">
    <source>
        <dbReference type="ARBA" id="ARBA00022833"/>
    </source>
</evidence>
<dbReference type="InterPro" id="IPR001841">
    <property type="entry name" value="Znf_RING"/>
</dbReference>
<dbReference type="GO" id="GO:0016562">
    <property type="term" value="P:protein import into peroxisome matrix, receptor recycling"/>
    <property type="evidence" value="ECO:0007669"/>
    <property type="project" value="UniProtKB-ARBA"/>
</dbReference>